<evidence type="ECO:0000256" key="6">
    <source>
        <dbReference type="ARBA" id="ARBA00023316"/>
    </source>
</evidence>
<comment type="similarity">
    <text evidence="1">Belongs to the FemABX family.</text>
</comment>
<evidence type="ECO:0000256" key="1">
    <source>
        <dbReference type="ARBA" id="ARBA00009943"/>
    </source>
</evidence>
<comment type="caution">
    <text evidence="8">The sequence shown here is derived from an EMBL/GenBank/DDBJ whole genome shotgun (WGS) entry which is preliminary data.</text>
</comment>
<evidence type="ECO:0000256" key="3">
    <source>
        <dbReference type="ARBA" id="ARBA00022960"/>
    </source>
</evidence>
<dbReference type="Pfam" id="PF13480">
    <property type="entry name" value="Acetyltransf_6"/>
    <property type="match status" value="1"/>
</dbReference>
<accession>A0A7V3E606</accession>
<evidence type="ECO:0000313" key="8">
    <source>
        <dbReference type="EMBL" id="HFI90500.1"/>
    </source>
</evidence>
<dbReference type="GO" id="GO:0008360">
    <property type="term" value="P:regulation of cell shape"/>
    <property type="evidence" value="ECO:0007669"/>
    <property type="project" value="UniProtKB-KW"/>
</dbReference>
<gene>
    <name evidence="8" type="ORF">ENS31_03090</name>
</gene>
<proteinExistence type="inferred from homology"/>
<dbReference type="SUPFAM" id="SSF55729">
    <property type="entry name" value="Acyl-CoA N-acyltransferases (Nat)"/>
    <property type="match status" value="1"/>
</dbReference>
<dbReference type="InterPro" id="IPR003447">
    <property type="entry name" value="FEMABX"/>
</dbReference>
<dbReference type="PANTHER" id="PTHR36174:SF1">
    <property type="entry name" value="LIPID II:GLYCINE GLYCYLTRANSFERASE"/>
    <property type="match status" value="1"/>
</dbReference>
<keyword evidence="6" id="KW-0961">Cell wall biogenesis/degradation</keyword>
<keyword evidence="2 8" id="KW-0808">Transferase</keyword>
<evidence type="ECO:0000256" key="4">
    <source>
        <dbReference type="ARBA" id="ARBA00022984"/>
    </source>
</evidence>
<dbReference type="InterPro" id="IPR038740">
    <property type="entry name" value="BioF2-like_GNAT_dom"/>
</dbReference>
<dbReference type="GO" id="GO:0071555">
    <property type="term" value="P:cell wall organization"/>
    <property type="evidence" value="ECO:0007669"/>
    <property type="project" value="UniProtKB-KW"/>
</dbReference>
<dbReference type="PROSITE" id="PS51191">
    <property type="entry name" value="FEMABX"/>
    <property type="match status" value="1"/>
</dbReference>
<protein>
    <submittedName>
        <fullName evidence="8">Peptidoglycan bridge formation glycyltransferase FemA/FemB family protein</fullName>
    </submittedName>
</protein>
<reference evidence="8" key="1">
    <citation type="journal article" date="2020" name="mSystems">
        <title>Genome- and Community-Level Interaction Insights into Carbon Utilization and Element Cycling Functions of Hydrothermarchaeota in Hydrothermal Sediment.</title>
        <authorList>
            <person name="Zhou Z."/>
            <person name="Liu Y."/>
            <person name="Xu W."/>
            <person name="Pan J."/>
            <person name="Luo Z.H."/>
            <person name="Li M."/>
        </authorList>
    </citation>
    <scope>NUCLEOTIDE SEQUENCE [LARGE SCALE GENOMIC DNA]</scope>
    <source>
        <strain evidence="8">SpSt-479</strain>
    </source>
</reference>
<dbReference type="Gene3D" id="3.40.630.30">
    <property type="match status" value="1"/>
</dbReference>
<sequence length="341" mass="40418">MWVRMQFSNAENVFDENITKFILSDVRSTVYHLPAWLKAISEAIGLKGNYLLIYDYDNLVGVIPFIIVNGIFHSLPYTTHCQPLIPEYLKLEDVIKNIKNLLPHIKGVRLKFREFNNYNSDKTYSYYFNHVISIGENIEDYFNSLGRRSIRRFIKKSYDNGLKIRYGINESDLKIFYNLECKTRKSIGLPPAPYKFFLSLWKNLIVKDNILLPIVEKDSQPIASSLILKFRDQLNFEYTGMDKKYIDLFPNHFLHWEVIKKAHTDFGSRIIDLGRTDKNNTGLTFFKEKWNAERIDLIEYCENIRPRVKKGKMFNLFRWVNKHLSLKILQIEGNLLFKKFE</sequence>
<evidence type="ECO:0000259" key="7">
    <source>
        <dbReference type="Pfam" id="PF13480"/>
    </source>
</evidence>
<keyword evidence="5" id="KW-0012">Acyltransferase</keyword>
<dbReference type="PANTHER" id="PTHR36174">
    <property type="entry name" value="LIPID II:GLYCINE GLYCYLTRANSFERASE"/>
    <property type="match status" value="1"/>
</dbReference>
<dbReference type="InterPro" id="IPR050644">
    <property type="entry name" value="PG_Glycine_Bridge_Synth"/>
</dbReference>
<name>A0A7V3E606_9BACT</name>
<dbReference type="AlphaFoldDB" id="A0A7V3E606"/>
<dbReference type="GO" id="GO:0009252">
    <property type="term" value="P:peptidoglycan biosynthetic process"/>
    <property type="evidence" value="ECO:0007669"/>
    <property type="project" value="UniProtKB-KW"/>
</dbReference>
<organism evidence="8">
    <name type="scientific">Ignavibacterium album</name>
    <dbReference type="NCBI Taxonomy" id="591197"/>
    <lineage>
        <taxon>Bacteria</taxon>
        <taxon>Pseudomonadati</taxon>
        <taxon>Ignavibacteriota</taxon>
        <taxon>Ignavibacteria</taxon>
        <taxon>Ignavibacteriales</taxon>
        <taxon>Ignavibacteriaceae</taxon>
        <taxon>Ignavibacterium</taxon>
    </lineage>
</organism>
<dbReference type="EMBL" id="DSUJ01000008">
    <property type="protein sequence ID" value="HFI90500.1"/>
    <property type="molecule type" value="Genomic_DNA"/>
</dbReference>
<dbReference type="InterPro" id="IPR016181">
    <property type="entry name" value="Acyl_CoA_acyltransferase"/>
</dbReference>
<dbReference type="GO" id="GO:0016755">
    <property type="term" value="F:aminoacyltransferase activity"/>
    <property type="evidence" value="ECO:0007669"/>
    <property type="project" value="InterPro"/>
</dbReference>
<feature type="domain" description="BioF2-like acetyltransferase" evidence="7">
    <location>
        <begin position="147"/>
        <end position="278"/>
    </location>
</feature>
<keyword evidence="4" id="KW-0573">Peptidoglycan synthesis</keyword>
<evidence type="ECO:0000256" key="2">
    <source>
        <dbReference type="ARBA" id="ARBA00022679"/>
    </source>
</evidence>
<evidence type="ECO:0000256" key="5">
    <source>
        <dbReference type="ARBA" id="ARBA00023315"/>
    </source>
</evidence>
<keyword evidence="3" id="KW-0133">Cell shape</keyword>